<dbReference type="KEGG" id="pbap:Pla133_17690"/>
<dbReference type="InterPro" id="IPR029044">
    <property type="entry name" value="Nucleotide-diphossugar_trans"/>
</dbReference>
<proteinExistence type="inferred from homology"/>
<dbReference type="InterPro" id="IPR003737">
    <property type="entry name" value="GlcNAc_PI_deacetylase-related"/>
</dbReference>
<name>A0A518BIC0_9BACT</name>
<evidence type="ECO:0000313" key="5">
    <source>
        <dbReference type="EMBL" id="QDU66693.1"/>
    </source>
</evidence>
<keyword evidence="6" id="KW-1185">Reference proteome</keyword>
<sequence length="585" mass="63745">MPLSLAQKALLKPLFPPLADPSSLPRRVLCIAPHADDEVFGCGGMLAFHALRGDEVRVVVLTDGAAGDPGSKEADIRAARVAEDRAAGEALGVTDQRFLGLPDGTLGALPDLVARMSAELEAFEPELVYGPSPQEMHPDHRAASHALMAALARGPERRVLLYGVNNQVTAGVLFDTTAQWDAKVAAIRCFESQLRYHDLVGKAEAVDRARTVNIEDASVRFVEGFADLSSDDLATYEGRVGALLDSLFGAGHGLPSNAANPGPWSGNATSGQSVAARRGLPETTAVISTWNKVEDVCANLDAIRAQTLPFAEVVVVDNCSSDATVRTIRERYPEVRVVSMPHSAYGACETFNIGFACVTTELTAILDDDIVMPPEWLEKTTARLLKEPASTAIVSTKIVEPGMPESYKSSERVNTERYMSTFRGCASLARSAAIREAGYYDERLFIYGNERDLTCRLLNRGYRVLQYPGVETFHRTPFGIKMGKRSLYFHARNAWLTMFKYAPLGDLVRLPWLVLTRVLLRGSKSEAKGSVTDATGTIGIGRSIRETPGAWWVLVRAGWSVVVNIPYCLAHREPVRADDFELPLK</sequence>
<keyword evidence="3" id="KW-0808">Transferase</keyword>
<evidence type="ECO:0000313" key="6">
    <source>
        <dbReference type="Proteomes" id="UP000316921"/>
    </source>
</evidence>
<keyword evidence="5" id="KW-0456">Lyase</keyword>
<dbReference type="AlphaFoldDB" id="A0A518BIC0"/>
<reference evidence="5 6" key="1">
    <citation type="submission" date="2019-02" db="EMBL/GenBank/DDBJ databases">
        <title>Deep-cultivation of Planctomycetes and their phenomic and genomic characterization uncovers novel biology.</title>
        <authorList>
            <person name="Wiegand S."/>
            <person name="Jogler M."/>
            <person name="Boedeker C."/>
            <person name="Pinto D."/>
            <person name="Vollmers J."/>
            <person name="Rivas-Marin E."/>
            <person name="Kohn T."/>
            <person name="Peeters S.H."/>
            <person name="Heuer A."/>
            <person name="Rast P."/>
            <person name="Oberbeckmann S."/>
            <person name="Bunk B."/>
            <person name="Jeske O."/>
            <person name="Meyerdierks A."/>
            <person name="Storesund J.E."/>
            <person name="Kallscheuer N."/>
            <person name="Luecker S."/>
            <person name="Lage O.M."/>
            <person name="Pohl T."/>
            <person name="Merkel B.J."/>
            <person name="Hornburger P."/>
            <person name="Mueller R.-W."/>
            <person name="Bruemmer F."/>
            <person name="Labrenz M."/>
            <person name="Spormann A.M."/>
            <person name="Op den Camp H."/>
            <person name="Overmann J."/>
            <person name="Amann R."/>
            <person name="Jetten M.S.M."/>
            <person name="Mascher T."/>
            <person name="Medema M.H."/>
            <person name="Devos D.P."/>
            <person name="Kaster A.-K."/>
            <person name="Ovreas L."/>
            <person name="Rohde M."/>
            <person name="Galperin M.Y."/>
            <person name="Jogler C."/>
        </authorList>
    </citation>
    <scope>NUCLEOTIDE SEQUENCE [LARGE SCALE GENOMIC DNA]</scope>
    <source>
        <strain evidence="5 6">Pla133</strain>
    </source>
</reference>
<evidence type="ECO:0000259" key="4">
    <source>
        <dbReference type="Pfam" id="PF00535"/>
    </source>
</evidence>
<dbReference type="Proteomes" id="UP000316921">
    <property type="component" value="Chromosome"/>
</dbReference>
<dbReference type="SUPFAM" id="SSF53448">
    <property type="entry name" value="Nucleotide-diphospho-sugar transferases"/>
    <property type="match status" value="1"/>
</dbReference>
<keyword evidence="2" id="KW-0328">Glycosyltransferase</keyword>
<organism evidence="5 6">
    <name type="scientific">Engelhardtia mirabilis</name>
    <dbReference type="NCBI Taxonomy" id="2528011"/>
    <lineage>
        <taxon>Bacteria</taxon>
        <taxon>Pseudomonadati</taxon>
        <taxon>Planctomycetota</taxon>
        <taxon>Planctomycetia</taxon>
        <taxon>Planctomycetia incertae sedis</taxon>
        <taxon>Engelhardtia</taxon>
    </lineage>
</organism>
<dbReference type="EMBL" id="CP036287">
    <property type="protein sequence ID" value="QDU66693.1"/>
    <property type="molecule type" value="Genomic_DNA"/>
</dbReference>
<comment type="similarity">
    <text evidence="1">Belongs to the glycosyltransferase 2 family.</text>
</comment>
<evidence type="ECO:0000256" key="1">
    <source>
        <dbReference type="ARBA" id="ARBA00006739"/>
    </source>
</evidence>
<evidence type="ECO:0000256" key="2">
    <source>
        <dbReference type="ARBA" id="ARBA00022676"/>
    </source>
</evidence>
<accession>A0A518BIC0</accession>
<evidence type="ECO:0000256" key="3">
    <source>
        <dbReference type="ARBA" id="ARBA00022679"/>
    </source>
</evidence>
<dbReference type="EC" id="4.2.1.83" evidence="5"/>
<dbReference type="InterPro" id="IPR024078">
    <property type="entry name" value="LmbE-like_dom_sf"/>
</dbReference>
<protein>
    <submittedName>
        <fullName evidence="5">4-oxalmesaconate hydratase</fullName>
        <ecNumber evidence="5">4.2.1.83</ecNumber>
    </submittedName>
</protein>
<dbReference type="Gene3D" id="3.40.50.10320">
    <property type="entry name" value="LmbE-like"/>
    <property type="match status" value="1"/>
</dbReference>
<feature type="domain" description="Glycosyltransferase 2-like" evidence="4">
    <location>
        <begin position="285"/>
        <end position="415"/>
    </location>
</feature>
<dbReference type="Pfam" id="PF00535">
    <property type="entry name" value="Glycos_transf_2"/>
    <property type="match status" value="1"/>
</dbReference>
<dbReference type="GO" id="GO:0047584">
    <property type="term" value="F:4-oxalmesaconate hydratase activity"/>
    <property type="evidence" value="ECO:0007669"/>
    <property type="project" value="UniProtKB-EC"/>
</dbReference>
<dbReference type="SUPFAM" id="SSF102588">
    <property type="entry name" value="LmbE-like"/>
    <property type="match status" value="1"/>
</dbReference>
<dbReference type="PANTHER" id="PTHR43179:SF12">
    <property type="entry name" value="GALACTOFURANOSYLTRANSFERASE GLFT2"/>
    <property type="match status" value="1"/>
</dbReference>
<dbReference type="Gene3D" id="3.90.550.10">
    <property type="entry name" value="Spore Coat Polysaccharide Biosynthesis Protein SpsA, Chain A"/>
    <property type="match status" value="1"/>
</dbReference>
<dbReference type="Pfam" id="PF02585">
    <property type="entry name" value="PIG-L"/>
    <property type="match status" value="1"/>
</dbReference>
<dbReference type="InterPro" id="IPR001173">
    <property type="entry name" value="Glyco_trans_2-like"/>
</dbReference>
<dbReference type="GO" id="GO:0016757">
    <property type="term" value="F:glycosyltransferase activity"/>
    <property type="evidence" value="ECO:0007669"/>
    <property type="project" value="UniProtKB-KW"/>
</dbReference>
<gene>
    <name evidence="5" type="primary">galB</name>
    <name evidence="5" type="ORF">Pla133_17690</name>
</gene>
<dbReference type="PANTHER" id="PTHR43179">
    <property type="entry name" value="RHAMNOSYLTRANSFERASE WBBL"/>
    <property type="match status" value="1"/>
</dbReference>